<dbReference type="InterPro" id="IPR036291">
    <property type="entry name" value="NAD(P)-bd_dom_sf"/>
</dbReference>
<comment type="caution">
    <text evidence="3">The sequence shown here is derived from an EMBL/GenBank/DDBJ whole genome shotgun (WGS) entry which is preliminary data.</text>
</comment>
<dbReference type="RefSeq" id="WP_281447967.1">
    <property type="nucleotide sequence ID" value="NZ_JASBAO010000001.1"/>
</dbReference>
<dbReference type="Proteomes" id="UP001431634">
    <property type="component" value="Unassembled WGS sequence"/>
</dbReference>
<evidence type="ECO:0000313" key="3">
    <source>
        <dbReference type="EMBL" id="MDI2090848.1"/>
    </source>
</evidence>
<dbReference type="SUPFAM" id="SSF51735">
    <property type="entry name" value="NAD(P)-binding Rossmann-fold domains"/>
    <property type="match status" value="1"/>
</dbReference>
<evidence type="ECO:0000313" key="4">
    <source>
        <dbReference type="Proteomes" id="UP001431634"/>
    </source>
</evidence>
<organism evidence="3 4">
    <name type="scientific">Commensalibacter oyaizuii</name>
    <dbReference type="NCBI Taxonomy" id="3043873"/>
    <lineage>
        <taxon>Bacteria</taxon>
        <taxon>Pseudomonadati</taxon>
        <taxon>Pseudomonadota</taxon>
        <taxon>Alphaproteobacteria</taxon>
        <taxon>Acetobacterales</taxon>
        <taxon>Acetobacteraceae</taxon>
    </lineage>
</organism>
<dbReference type="EMBL" id="JASBAO010000001">
    <property type="protein sequence ID" value="MDI2090848.1"/>
    <property type="molecule type" value="Genomic_DNA"/>
</dbReference>
<accession>A0ABT6Q172</accession>
<dbReference type="Pfam" id="PF16363">
    <property type="entry name" value="GDP_Man_Dehyd"/>
    <property type="match status" value="1"/>
</dbReference>
<name>A0ABT6Q172_9PROT</name>
<keyword evidence="1" id="KW-0520">NAD</keyword>
<evidence type="ECO:0000259" key="2">
    <source>
        <dbReference type="Pfam" id="PF16363"/>
    </source>
</evidence>
<dbReference type="Gene3D" id="3.40.50.720">
    <property type="entry name" value="NAD(P)-binding Rossmann-like Domain"/>
    <property type="match status" value="1"/>
</dbReference>
<dbReference type="PRINTS" id="PR01713">
    <property type="entry name" value="NUCEPIMERASE"/>
</dbReference>
<dbReference type="InterPro" id="IPR016040">
    <property type="entry name" value="NAD(P)-bd_dom"/>
</dbReference>
<keyword evidence="4" id="KW-1185">Reference proteome</keyword>
<dbReference type="Gene3D" id="3.90.25.10">
    <property type="entry name" value="UDP-galactose 4-epimerase, domain 1"/>
    <property type="match status" value="1"/>
</dbReference>
<protein>
    <submittedName>
        <fullName evidence="3">SDR family NAD(P)-dependent oxidoreductase</fullName>
    </submittedName>
</protein>
<reference evidence="3" key="1">
    <citation type="submission" date="2023-05" db="EMBL/GenBank/DDBJ databases">
        <title>Whole genome sequence of Commensalibacter sp.</title>
        <authorList>
            <person name="Charoenyingcharoen P."/>
            <person name="Yukphan P."/>
        </authorList>
    </citation>
    <scope>NUCLEOTIDE SEQUENCE</scope>
    <source>
        <strain evidence="3">TBRC 16381</strain>
    </source>
</reference>
<sequence length="323" mass="37273">MVCLVTGAAGFIGFYISKALLERGEKVVGIDNLNDYYAPVLKYSRLKQLQQFKNFEFHQVDITDQHAMASVFDRYECDIRYIIHLAAQAGVRYSLQNPFSYVQTNINGHLNILELARQLPNLQRIFYASSSSVYGLNTKLPFSENDRVDLPSSVYAASKRSAELLSFTYYHLYGIKQTGLRFFTVYGPWGRPDMAYYIFANSIINGRTITLYRGADLSRDFTYIDDVVDAMLSLWDCSDLEDYNLLNIGNSRRERVEYLIKYLEVNLGKTANVQYIKRPETDIEATLSDISEIYKITGWSPKTLLKDGTCRFINWFKSFYHLS</sequence>
<evidence type="ECO:0000256" key="1">
    <source>
        <dbReference type="ARBA" id="ARBA00023027"/>
    </source>
</evidence>
<proteinExistence type="predicted"/>
<gene>
    <name evidence="3" type="ORF">QJV27_05605</name>
</gene>
<feature type="domain" description="NAD(P)-binding" evidence="2">
    <location>
        <begin position="4"/>
        <end position="308"/>
    </location>
</feature>
<dbReference type="PANTHER" id="PTHR43574">
    <property type="entry name" value="EPIMERASE-RELATED"/>
    <property type="match status" value="1"/>
</dbReference>